<name>A0AC34QEJ7_9BILA</name>
<protein>
    <submittedName>
        <fullName evidence="2">Protein quiver</fullName>
    </submittedName>
</protein>
<sequence length="140" mass="15937">MSRFLIFIVLFSLFPIVFCIKCDSCSNFFSHSGCDDVLQKEEVCEHGCVNYTIFAVSEMKNDFAVSRGCAQDDYSGQERSEYMGCHEAILPMKNDKVVVRCICSEDFCNVGRQTRKASSASNLGFTTLVFIFYFFENPIF</sequence>
<dbReference type="WBParaSite" id="JU765_v2.g15751.t1">
    <property type="protein sequence ID" value="JU765_v2.g15751.t1"/>
    <property type="gene ID" value="JU765_v2.g15751"/>
</dbReference>
<proteinExistence type="predicted"/>
<accession>A0AC34QEJ7</accession>
<reference evidence="2" key="1">
    <citation type="submission" date="2022-11" db="UniProtKB">
        <authorList>
            <consortium name="WormBaseParasite"/>
        </authorList>
    </citation>
    <scope>IDENTIFICATION</scope>
</reference>
<evidence type="ECO:0000313" key="2">
    <source>
        <dbReference type="WBParaSite" id="JU765_v2.g15751.t1"/>
    </source>
</evidence>
<dbReference type="Proteomes" id="UP000887576">
    <property type="component" value="Unplaced"/>
</dbReference>
<evidence type="ECO:0000313" key="1">
    <source>
        <dbReference type="Proteomes" id="UP000887576"/>
    </source>
</evidence>
<organism evidence="1 2">
    <name type="scientific">Panagrolaimus sp. JU765</name>
    <dbReference type="NCBI Taxonomy" id="591449"/>
    <lineage>
        <taxon>Eukaryota</taxon>
        <taxon>Metazoa</taxon>
        <taxon>Ecdysozoa</taxon>
        <taxon>Nematoda</taxon>
        <taxon>Chromadorea</taxon>
        <taxon>Rhabditida</taxon>
        <taxon>Tylenchina</taxon>
        <taxon>Panagrolaimomorpha</taxon>
        <taxon>Panagrolaimoidea</taxon>
        <taxon>Panagrolaimidae</taxon>
        <taxon>Panagrolaimus</taxon>
    </lineage>
</organism>